<keyword evidence="2" id="KW-0472">Membrane</keyword>
<proteinExistence type="predicted"/>
<evidence type="ECO:0000313" key="4">
    <source>
        <dbReference type="Proteomes" id="UP000250275"/>
    </source>
</evidence>
<dbReference type="AlphaFoldDB" id="A0A310SMV3"/>
<keyword evidence="4" id="KW-1185">Reference proteome</keyword>
<evidence type="ECO:0000256" key="2">
    <source>
        <dbReference type="SAM" id="Phobius"/>
    </source>
</evidence>
<sequence length="98" mass="10741">MVDRDSQWGCHLRNNDHLDFTEVQAPLVPDPDGTWHPRRWESKREGKSGISSANPSPTWTTATTMMLALAAIVFLLSSSMTMTVAPTSSSSEPILAGR</sequence>
<name>A0A310SMV3_9HYME</name>
<evidence type="ECO:0000256" key="1">
    <source>
        <dbReference type="SAM" id="MobiDB-lite"/>
    </source>
</evidence>
<keyword evidence="2" id="KW-0812">Transmembrane</keyword>
<evidence type="ECO:0000313" key="3">
    <source>
        <dbReference type="EMBL" id="OAD58894.1"/>
    </source>
</evidence>
<feature type="region of interest" description="Disordered" evidence="1">
    <location>
        <begin position="23"/>
        <end position="57"/>
    </location>
</feature>
<keyword evidence="2" id="KW-1133">Transmembrane helix</keyword>
<dbReference type="Proteomes" id="UP000250275">
    <property type="component" value="Unassembled WGS sequence"/>
</dbReference>
<feature type="compositionally biased region" description="Basic and acidic residues" evidence="1">
    <location>
        <begin position="33"/>
        <end position="47"/>
    </location>
</feature>
<accession>A0A310SMV3</accession>
<reference evidence="3 4" key="1">
    <citation type="submission" date="2015-07" db="EMBL/GenBank/DDBJ databases">
        <title>The genome of Eufriesea mexicana.</title>
        <authorList>
            <person name="Pan H."/>
            <person name="Kapheim K."/>
        </authorList>
    </citation>
    <scope>NUCLEOTIDE SEQUENCE [LARGE SCALE GENOMIC DNA]</scope>
    <source>
        <strain evidence="3">0111107269</strain>
        <tissue evidence="3">Whole body</tissue>
    </source>
</reference>
<organism evidence="3 4">
    <name type="scientific">Eufriesea mexicana</name>
    <dbReference type="NCBI Taxonomy" id="516756"/>
    <lineage>
        <taxon>Eukaryota</taxon>
        <taxon>Metazoa</taxon>
        <taxon>Ecdysozoa</taxon>
        <taxon>Arthropoda</taxon>
        <taxon>Hexapoda</taxon>
        <taxon>Insecta</taxon>
        <taxon>Pterygota</taxon>
        <taxon>Neoptera</taxon>
        <taxon>Endopterygota</taxon>
        <taxon>Hymenoptera</taxon>
        <taxon>Apocrita</taxon>
        <taxon>Aculeata</taxon>
        <taxon>Apoidea</taxon>
        <taxon>Anthophila</taxon>
        <taxon>Apidae</taxon>
        <taxon>Eufriesea</taxon>
    </lineage>
</organism>
<protein>
    <submittedName>
        <fullName evidence="3">Uncharacterized protein</fullName>
    </submittedName>
</protein>
<feature type="transmembrane region" description="Helical" evidence="2">
    <location>
        <begin position="58"/>
        <end position="76"/>
    </location>
</feature>
<gene>
    <name evidence="3" type="ORF">WN48_10079</name>
</gene>
<dbReference type="EMBL" id="KQ760827">
    <property type="protein sequence ID" value="OAD58894.1"/>
    <property type="molecule type" value="Genomic_DNA"/>
</dbReference>